<dbReference type="Proteomes" id="UP001215598">
    <property type="component" value="Unassembled WGS sequence"/>
</dbReference>
<organism evidence="1 2">
    <name type="scientific">Mycena metata</name>
    <dbReference type="NCBI Taxonomy" id="1033252"/>
    <lineage>
        <taxon>Eukaryota</taxon>
        <taxon>Fungi</taxon>
        <taxon>Dikarya</taxon>
        <taxon>Basidiomycota</taxon>
        <taxon>Agaricomycotina</taxon>
        <taxon>Agaricomycetes</taxon>
        <taxon>Agaricomycetidae</taxon>
        <taxon>Agaricales</taxon>
        <taxon>Marasmiineae</taxon>
        <taxon>Mycenaceae</taxon>
        <taxon>Mycena</taxon>
    </lineage>
</organism>
<gene>
    <name evidence="1" type="ORF">B0H16DRAFT_1032959</name>
</gene>
<accession>A0AAD7N167</accession>
<dbReference type="AlphaFoldDB" id="A0AAD7N167"/>
<reference evidence="1" key="1">
    <citation type="submission" date="2023-03" db="EMBL/GenBank/DDBJ databases">
        <title>Massive genome expansion in bonnet fungi (Mycena s.s.) driven by repeated elements and novel gene families across ecological guilds.</title>
        <authorList>
            <consortium name="Lawrence Berkeley National Laboratory"/>
            <person name="Harder C.B."/>
            <person name="Miyauchi S."/>
            <person name="Viragh M."/>
            <person name="Kuo A."/>
            <person name="Thoen E."/>
            <person name="Andreopoulos B."/>
            <person name="Lu D."/>
            <person name="Skrede I."/>
            <person name="Drula E."/>
            <person name="Henrissat B."/>
            <person name="Morin E."/>
            <person name="Kohler A."/>
            <person name="Barry K."/>
            <person name="LaButti K."/>
            <person name="Morin E."/>
            <person name="Salamov A."/>
            <person name="Lipzen A."/>
            <person name="Mereny Z."/>
            <person name="Hegedus B."/>
            <person name="Baldrian P."/>
            <person name="Stursova M."/>
            <person name="Weitz H."/>
            <person name="Taylor A."/>
            <person name="Grigoriev I.V."/>
            <person name="Nagy L.G."/>
            <person name="Martin F."/>
            <person name="Kauserud H."/>
        </authorList>
    </citation>
    <scope>NUCLEOTIDE SEQUENCE</scope>
    <source>
        <strain evidence="1">CBHHK182m</strain>
    </source>
</reference>
<dbReference type="EMBL" id="JARKIB010000099">
    <property type="protein sequence ID" value="KAJ7741324.1"/>
    <property type="molecule type" value="Genomic_DNA"/>
</dbReference>
<sequence length="283" mass="31538">MCGARCSAVSDGRGPSCLITTATCLALLSEMYTTTALSATDSLDGTVQKRIRLTYKSSPIADFGVTYGSFDAPNEDRLAYFDVSDGTFYPGQDPADHYWIYFTTIKGDRILFDCGLFTFNMCDMVVAQPYNSPELPPLDFAPAFFRERTLDRSLPDLHTERRSMSVLRNDSLGRAMLQALHGGGGDSITIARAVSTFMEGLTARTVPMSDVAATVGYTKLYCDALALNLETEAWKKWPQSPQRVIEQDPGQLDDAYNEEESWFEYMKKWRAGSRTRKSLLLPL</sequence>
<evidence type="ECO:0000313" key="2">
    <source>
        <dbReference type="Proteomes" id="UP001215598"/>
    </source>
</evidence>
<keyword evidence="2" id="KW-1185">Reference proteome</keyword>
<comment type="caution">
    <text evidence="1">The sequence shown here is derived from an EMBL/GenBank/DDBJ whole genome shotgun (WGS) entry which is preliminary data.</text>
</comment>
<name>A0AAD7N167_9AGAR</name>
<proteinExistence type="predicted"/>
<evidence type="ECO:0000313" key="1">
    <source>
        <dbReference type="EMBL" id="KAJ7741324.1"/>
    </source>
</evidence>
<protein>
    <submittedName>
        <fullName evidence="1">Uncharacterized protein</fullName>
    </submittedName>
</protein>